<dbReference type="Pfam" id="PF07714">
    <property type="entry name" value="PK_Tyr_Ser-Thr"/>
    <property type="match status" value="1"/>
</dbReference>
<feature type="domain" description="Protein kinase" evidence="1">
    <location>
        <begin position="1"/>
        <end position="95"/>
    </location>
</feature>
<evidence type="ECO:0000313" key="2">
    <source>
        <dbReference type="EMBL" id="KDQ51603.1"/>
    </source>
</evidence>
<dbReference type="AlphaFoldDB" id="A0A067P9K5"/>
<name>A0A067P9K5_9AGAM</name>
<protein>
    <recommendedName>
        <fullName evidence="1">Protein kinase domain-containing protein</fullName>
    </recommendedName>
</protein>
<dbReference type="HOGENOM" id="CLU_000288_7_26_1"/>
<feature type="non-terminal residue" evidence="2">
    <location>
        <position position="95"/>
    </location>
</feature>
<accession>A0A067P9K5</accession>
<dbReference type="InterPro" id="IPR051681">
    <property type="entry name" value="Ser/Thr_Kinases-Pseudokinases"/>
</dbReference>
<dbReference type="Proteomes" id="UP000027265">
    <property type="component" value="Unassembled WGS sequence"/>
</dbReference>
<dbReference type="OrthoDB" id="4062651at2759"/>
<sequence length="95" mass="10769">RWMAPELLLYEVNSANCPNCLPSCASDIYSFGCVALELYSGRVPFYYKSNDMAVVLNLARGHRPRHPGCGQYGRDMPDELWEIIGQCWAQNPADR</sequence>
<dbReference type="EMBL" id="KL197747">
    <property type="protein sequence ID" value="KDQ51603.1"/>
    <property type="molecule type" value="Genomic_DNA"/>
</dbReference>
<dbReference type="SUPFAM" id="SSF56112">
    <property type="entry name" value="Protein kinase-like (PK-like)"/>
    <property type="match status" value="1"/>
</dbReference>
<dbReference type="PROSITE" id="PS50011">
    <property type="entry name" value="PROTEIN_KINASE_DOM"/>
    <property type="match status" value="1"/>
</dbReference>
<dbReference type="GO" id="GO:0004674">
    <property type="term" value="F:protein serine/threonine kinase activity"/>
    <property type="evidence" value="ECO:0007669"/>
    <property type="project" value="TreeGrafter"/>
</dbReference>
<dbReference type="Gene3D" id="1.10.510.10">
    <property type="entry name" value="Transferase(Phosphotransferase) domain 1"/>
    <property type="match status" value="1"/>
</dbReference>
<dbReference type="InterPro" id="IPR001245">
    <property type="entry name" value="Ser-Thr/Tyr_kinase_cat_dom"/>
</dbReference>
<proteinExistence type="predicted"/>
<keyword evidence="3" id="KW-1185">Reference proteome</keyword>
<dbReference type="STRING" id="933084.A0A067P9K5"/>
<dbReference type="GO" id="GO:0005524">
    <property type="term" value="F:ATP binding"/>
    <property type="evidence" value="ECO:0007669"/>
    <property type="project" value="InterPro"/>
</dbReference>
<feature type="non-terminal residue" evidence="2">
    <location>
        <position position="1"/>
    </location>
</feature>
<dbReference type="InterPro" id="IPR000719">
    <property type="entry name" value="Prot_kinase_dom"/>
</dbReference>
<reference evidence="3" key="1">
    <citation type="journal article" date="2014" name="Proc. Natl. Acad. Sci. U.S.A.">
        <title>Extensive sampling of basidiomycete genomes demonstrates inadequacy of the white-rot/brown-rot paradigm for wood decay fungi.</title>
        <authorList>
            <person name="Riley R."/>
            <person name="Salamov A.A."/>
            <person name="Brown D.W."/>
            <person name="Nagy L.G."/>
            <person name="Floudas D."/>
            <person name="Held B.W."/>
            <person name="Levasseur A."/>
            <person name="Lombard V."/>
            <person name="Morin E."/>
            <person name="Otillar R."/>
            <person name="Lindquist E.A."/>
            <person name="Sun H."/>
            <person name="LaButti K.M."/>
            <person name="Schmutz J."/>
            <person name="Jabbour D."/>
            <person name="Luo H."/>
            <person name="Baker S.E."/>
            <person name="Pisabarro A.G."/>
            <person name="Walton J.D."/>
            <person name="Blanchette R.A."/>
            <person name="Henrissat B."/>
            <person name="Martin F."/>
            <person name="Cullen D."/>
            <person name="Hibbett D.S."/>
            <person name="Grigoriev I.V."/>
        </authorList>
    </citation>
    <scope>NUCLEOTIDE SEQUENCE [LARGE SCALE GENOMIC DNA]</scope>
    <source>
        <strain evidence="3">MUCL 33604</strain>
    </source>
</reference>
<dbReference type="InParanoid" id="A0A067P9K5"/>
<gene>
    <name evidence="2" type="ORF">JAAARDRAFT_93999</name>
</gene>
<evidence type="ECO:0000259" key="1">
    <source>
        <dbReference type="PROSITE" id="PS50011"/>
    </source>
</evidence>
<evidence type="ECO:0000313" key="3">
    <source>
        <dbReference type="Proteomes" id="UP000027265"/>
    </source>
</evidence>
<dbReference type="InterPro" id="IPR011009">
    <property type="entry name" value="Kinase-like_dom_sf"/>
</dbReference>
<dbReference type="PANTHER" id="PTHR44329">
    <property type="entry name" value="SERINE/THREONINE-PROTEIN KINASE TNNI3K-RELATED"/>
    <property type="match status" value="1"/>
</dbReference>
<organism evidence="2 3">
    <name type="scientific">Jaapia argillacea MUCL 33604</name>
    <dbReference type="NCBI Taxonomy" id="933084"/>
    <lineage>
        <taxon>Eukaryota</taxon>
        <taxon>Fungi</taxon>
        <taxon>Dikarya</taxon>
        <taxon>Basidiomycota</taxon>
        <taxon>Agaricomycotina</taxon>
        <taxon>Agaricomycetes</taxon>
        <taxon>Agaricomycetidae</taxon>
        <taxon>Jaapiales</taxon>
        <taxon>Jaapiaceae</taxon>
        <taxon>Jaapia</taxon>
    </lineage>
</organism>